<dbReference type="EMBL" id="PIPW01000002">
    <property type="protein sequence ID" value="RUO53033.1"/>
    <property type="molecule type" value="Genomic_DNA"/>
</dbReference>
<dbReference type="GO" id="GO:0032153">
    <property type="term" value="C:cell division site"/>
    <property type="evidence" value="ECO:0007669"/>
    <property type="project" value="UniProtKB-UniRule"/>
</dbReference>
<comment type="pathway">
    <text evidence="2 16">Cell wall biogenesis; peptidoglycan biosynthesis.</text>
</comment>
<evidence type="ECO:0000256" key="8">
    <source>
        <dbReference type="ARBA" id="ARBA00022960"/>
    </source>
</evidence>
<feature type="transmembrane region" description="Helical" evidence="16">
    <location>
        <begin position="230"/>
        <end position="249"/>
    </location>
</feature>
<evidence type="ECO:0000256" key="12">
    <source>
        <dbReference type="ARBA" id="ARBA00023306"/>
    </source>
</evidence>
<name>A0A432XWJ0_9GAMM</name>
<dbReference type="InterPro" id="IPR001182">
    <property type="entry name" value="FtsW/RodA"/>
</dbReference>
<dbReference type="RefSeq" id="WP_126763707.1">
    <property type="nucleotide sequence ID" value="NZ_JBHLTZ010000012.1"/>
</dbReference>
<organism evidence="17 18">
    <name type="scientific">Pseudidiomarina halophila</name>
    <dbReference type="NCBI Taxonomy" id="1449799"/>
    <lineage>
        <taxon>Bacteria</taxon>
        <taxon>Pseudomonadati</taxon>
        <taxon>Pseudomonadota</taxon>
        <taxon>Gammaproteobacteria</taxon>
        <taxon>Alteromonadales</taxon>
        <taxon>Idiomarinaceae</taxon>
        <taxon>Pseudidiomarina</taxon>
    </lineage>
</organism>
<feature type="transmembrane region" description="Helical" evidence="16">
    <location>
        <begin position="159"/>
        <end position="176"/>
    </location>
</feature>
<keyword evidence="10 16" id="KW-1133">Transmembrane helix</keyword>
<keyword evidence="16" id="KW-0997">Cell inner membrane</keyword>
<dbReference type="UniPathway" id="UPA00219"/>
<dbReference type="InterPro" id="IPR018365">
    <property type="entry name" value="Cell_cycle_FtsW-rel_CS"/>
</dbReference>
<evidence type="ECO:0000256" key="11">
    <source>
        <dbReference type="ARBA" id="ARBA00023136"/>
    </source>
</evidence>
<evidence type="ECO:0000256" key="14">
    <source>
        <dbReference type="ARBA" id="ARBA00038053"/>
    </source>
</evidence>
<feature type="transmembrane region" description="Helical" evidence="16">
    <location>
        <begin position="196"/>
        <end position="223"/>
    </location>
</feature>
<evidence type="ECO:0000256" key="1">
    <source>
        <dbReference type="ARBA" id="ARBA00004651"/>
    </source>
</evidence>
<keyword evidence="3 16" id="KW-1003">Cell membrane</keyword>
<dbReference type="Proteomes" id="UP000287198">
    <property type="component" value="Unassembled WGS sequence"/>
</dbReference>
<keyword evidence="13 16" id="KW-0961">Cell wall biogenesis/degradation</keyword>
<dbReference type="PANTHER" id="PTHR30474">
    <property type="entry name" value="CELL CYCLE PROTEIN"/>
    <property type="match status" value="1"/>
</dbReference>
<protein>
    <recommendedName>
        <fullName evidence="16">Probable peptidoglycan glycosyltransferase FtsW</fullName>
        <shortName evidence="16">PGT</shortName>
        <ecNumber evidence="16">2.4.99.28</ecNumber>
    </recommendedName>
    <alternativeName>
        <fullName evidence="16">Cell division protein FtsW</fullName>
    </alternativeName>
    <alternativeName>
        <fullName evidence="16">Cell wall polymerase</fullName>
    </alternativeName>
    <alternativeName>
        <fullName evidence="16">Peptidoglycan polymerase</fullName>
        <shortName evidence="16">PG polymerase</shortName>
    </alternativeName>
</protein>
<dbReference type="GO" id="GO:0043093">
    <property type="term" value="P:FtsZ-dependent cytokinesis"/>
    <property type="evidence" value="ECO:0007669"/>
    <property type="project" value="UniProtKB-UniRule"/>
</dbReference>
<evidence type="ECO:0000256" key="15">
    <source>
        <dbReference type="ARBA" id="ARBA00049902"/>
    </source>
</evidence>
<dbReference type="GO" id="GO:0005886">
    <property type="term" value="C:plasma membrane"/>
    <property type="evidence" value="ECO:0007669"/>
    <property type="project" value="UniProtKB-SubCell"/>
</dbReference>
<dbReference type="EC" id="2.4.99.28" evidence="16"/>
<dbReference type="OrthoDB" id="9768187at2"/>
<evidence type="ECO:0000256" key="6">
    <source>
        <dbReference type="ARBA" id="ARBA00022679"/>
    </source>
</evidence>
<feature type="transmembrane region" description="Helical" evidence="16">
    <location>
        <begin position="58"/>
        <end position="81"/>
    </location>
</feature>
<evidence type="ECO:0000256" key="5">
    <source>
        <dbReference type="ARBA" id="ARBA00022676"/>
    </source>
</evidence>
<dbReference type="GO" id="GO:0008955">
    <property type="term" value="F:peptidoglycan glycosyltransferase activity"/>
    <property type="evidence" value="ECO:0007669"/>
    <property type="project" value="UniProtKB-UniRule"/>
</dbReference>
<dbReference type="PANTHER" id="PTHR30474:SF2">
    <property type="entry name" value="PEPTIDOGLYCAN GLYCOSYLTRANSFERASE FTSW-RELATED"/>
    <property type="match status" value="1"/>
</dbReference>
<keyword evidence="4 16" id="KW-0132">Cell division</keyword>
<keyword evidence="5 16" id="KW-0328">Glycosyltransferase</keyword>
<feature type="transmembrane region" description="Helical" evidence="16">
    <location>
        <begin position="351"/>
        <end position="375"/>
    </location>
</feature>
<dbReference type="NCBIfam" id="NF008042">
    <property type="entry name" value="PRK10774.1"/>
    <property type="match status" value="1"/>
</dbReference>
<evidence type="ECO:0000256" key="2">
    <source>
        <dbReference type="ARBA" id="ARBA00004752"/>
    </source>
</evidence>
<evidence type="ECO:0000256" key="13">
    <source>
        <dbReference type="ARBA" id="ARBA00023316"/>
    </source>
</evidence>
<keyword evidence="8 16" id="KW-0133">Cell shape</keyword>
<accession>A0A432XWJ0</accession>
<feature type="transmembrane region" description="Helical" evidence="16">
    <location>
        <begin position="93"/>
        <end position="111"/>
    </location>
</feature>
<sequence>MTNAAALRSKKLQEQKARKERNEQQLELSIQEVAAAQSPWTRIRDWWLPEQSILFDRVLLWLALGLLTFGFVMVSSASFPIAERLTDNPFHFVVRHCMYLVLGVALLATVIQIPSDWWFKGSGVLLLGALASLILVLIVGHEVNGARRWIKIGPMTLQVAELAKLFFVVYLGSYLARRIDLVQENLREFIKPLVVLFFFAVLLLMQPDFGSLAVMVSIVVGMLFLAGARLWQFFAIMIVLAFGLTLLIIKEPYRMQRVTSFLDPWQDPFGSGYQLTQSLMAFGRGDWFGQGLGNSIQKLQYLPEAHTDFIMAVVGEELGFIGIVAVLLAVFGIVIRALLIGRRGLQIDQRFGAFVAYGIGIWFAFQALVNIGAAAGMLPTKGLTLPLVSYGGTSLLISCVALGLLLRIDYEIRVASVKVAPRSGVRRRRAST</sequence>
<comment type="similarity">
    <text evidence="14 16">Belongs to the SEDS family. FtsW subfamily.</text>
</comment>
<evidence type="ECO:0000313" key="18">
    <source>
        <dbReference type="Proteomes" id="UP000287198"/>
    </source>
</evidence>
<keyword evidence="18" id="KW-1185">Reference proteome</keyword>
<proteinExistence type="inferred from homology"/>
<evidence type="ECO:0000256" key="4">
    <source>
        <dbReference type="ARBA" id="ARBA00022618"/>
    </source>
</evidence>
<dbReference type="GO" id="GO:0015648">
    <property type="term" value="F:lipid-linked peptidoglycan transporter activity"/>
    <property type="evidence" value="ECO:0007669"/>
    <property type="project" value="TreeGrafter"/>
</dbReference>
<evidence type="ECO:0000256" key="7">
    <source>
        <dbReference type="ARBA" id="ARBA00022692"/>
    </source>
</evidence>
<dbReference type="GO" id="GO:0008360">
    <property type="term" value="P:regulation of cell shape"/>
    <property type="evidence" value="ECO:0007669"/>
    <property type="project" value="UniProtKB-KW"/>
</dbReference>
<comment type="caution">
    <text evidence="17">The sequence shown here is derived from an EMBL/GenBank/DDBJ whole genome shotgun (WGS) entry which is preliminary data.</text>
</comment>
<dbReference type="HAMAP" id="MF_00913">
    <property type="entry name" value="PGT_FtsW_proteobact"/>
    <property type="match status" value="1"/>
</dbReference>
<evidence type="ECO:0000256" key="9">
    <source>
        <dbReference type="ARBA" id="ARBA00022984"/>
    </source>
</evidence>
<dbReference type="Pfam" id="PF01098">
    <property type="entry name" value="FTSW_RODA_SPOVE"/>
    <property type="match status" value="1"/>
</dbReference>
<evidence type="ECO:0000256" key="16">
    <source>
        <dbReference type="HAMAP-Rule" id="MF_00913"/>
    </source>
</evidence>
<comment type="catalytic activity">
    <reaction evidence="15 16">
        <text>[GlcNAc-(1-&gt;4)-Mur2Ac(oyl-L-Ala-gamma-D-Glu-L-Lys-D-Ala-D-Ala)](n)-di-trans,octa-cis-undecaprenyl diphosphate + beta-D-GlcNAc-(1-&gt;4)-Mur2Ac(oyl-L-Ala-gamma-D-Glu-L-Lys-D-Ala-D-Ala)-di-trans,octa-cis-undecaprenyl diphosphate = [GlcNAc-(1-&gt;4)-Mur2Ac(oyl-L-Ala-gamma-D-Glu-L-Lys-D-Ala-D-Ala)](n+1)-di-trans,octa-cis-undecaprenyl diphosphate + di-trans,octa-cis-undecaprenyl diphosphate + H(+)</text>
        <dbReference type="Rhea" id="RHEA:23708"/>
        <dbReference type="Rhea" id="RHEA-COMP:9602"/>
        <dbReference type="Rhea" id="RHEA-COMP:9603"/>
        <dbReference type="ChEBI" id="CHEBI:15378"/>
        <dbReference type="ChEBI" id="CHEBI:58405"/>
        <dbReference type="ChEBI" id="CHEBI:60033"/>
        <dbReference type="ChEBI" id="CHEBI:78435"/>
        <dbReference type="EC" id="2.4.99.28"/>
    </reaction>
</comment>
<dbReference type="GO" id="GO:0009252">
    <property type="term" value="P:peptidoglycan biosynthetic process"/>
    <property type="evidence" value="ECO:0007669"/>
    <property type="project" value="UniProtKB-UniRule"/>
</dbReference>
<dbReference type="NCBIfam" id="TIGR02614">
    <property type="entry name" value="ftsW"/>
    <property type="match status" value="1"/>
</dbReference>
<keyword evidence="12 16" id="KW-0131">Cell cycle</keyword>
<feature type="transmembrane region" description="Helical" evidence="16">
    <location>
        <begin position="318"/>
        <end position="339"/>
    </location>
</feature>
<keyword evidence="6 16" id="KW-0808">Transferase</keyword>
<evidence type="ECO:0000313" key="17">
    <source>
        <dbReference type="EMBL" id="RUO53033.1"/>
    </source>
</evidence>
<feature type="transmembrane region" description="Helical" evidence="16">
    <location>
        <begin position="387"/>
        <end position="406"/>
    </location>
</feature>
<gene>
    <name evidence="16" type="primary">ftsW</name>
    <name evidence="17" type="ORF">CWI69_08390</name>
</gene>
<dbReference type="PROSITE" id="PS00428">
    <property type="entry name" value="FTSW_RODA_SPOVE"/>
    <property type="match status" value="1"/>
</dbReference>
<dbReference type="InterPro" id="IPR013437">
    <property type="entry name" value="FtsW"/>
</dbReference>
<keyword evidence="9 16" id="KW-0573">Peptidoglycan synthesis</keyword>
<dbReference type="AlphaFoldDB" id="A0A432XWJ0"/>
<keyword evidence="11 16" id="KW-0472">Membrane</keyword>
<comment type="subcellular location">
    <subcellularLocation>
        <location evidence="16">Cell inner membrane</location>
        <topology evidence="16">Multi-pass membrane protein</topology>
    </subcellularLocation>
    <subcellularLocation>
        <location evidence="1">Cell membrane</location>
        <topology evidence="1">Multi-pass membrane protein</topology>
    </subcellularLocation>
    <text evidence="16">Localizes to the division septum.</text>
</comment>
<reference evidence="18" key="1">
    <citation type="journal article" date="2018" name="Front. Microbiol.">
        <title>Genome-Based Analysis Reveals the Taxonomy and Diversity of the Family Idiomarinaceae.</title>
        <authorList>
            <person name="Liu Y."/>
            <person name="Lai Q."/>
            <person name="Shao Z."/>
        </authorList>
    </citation>
    <scope>NUCLEOTIDE SEQUENCE [LARGE SCALE GENOMIC DNA]</scope>
    <source>
        <strain evidence="18">BH195</strain>
    </source>
</reference>
<evidence type="ECO:0000256" key="10">
    <source>
        <dbReference type="ARBA" id="ARBA00022989"/>
    </source>
</evidence>
<comment type="function">
    <text evidence="16">Peptidoglycan polymerase that is essential for cell division.</text>
</comment>
<feature type="transmembrane region" description="Helical" evidence="16">
    <location>
        <begin position="117"/>
        <end position="139"/>
    </location>
</feature>
<keyword evidence="7 16" id="KW-0812">Transmembrane</keyword>
<evidence type="ECO:0000256" key="3">
    <source>
        <dbReference type="ARBA" id="ARBA00022475"/>
    </source>
</evidence>
<dbReference type="GO" id="GO:0071555">
    <property type="term" value="P:cell wall organization"/>
    <property type="evidence" value="ECO:0007669"/>
    <property type="project" value="UniProtKB-KW"/>
</dbReference>